<feature type="signal peptide" evidence="2">
    <location>
        <begin position="1"/>
        <end position="22"/>
    </location>
</feature>
<keyword evidence="4" id="KW-1185">Reference proteome</keyword>
<evidence type="ECO:0000313" key="4">
    <source>
        <dbReference type="Proteomes" id="UP000295388"/>
    </source>
</evidence>
<feature type="compositionally biased region" description="Polar residues" evidence="1">
    <location>
        <begin position="52"/>
        <end position="64"/>
    </location>
</feature>
<sequence length="413" mass="43230">MCRPHPALIPLAILALLTTACSGSPESSPGTSGASGSPGGSVTPGGSDSPGLSSTPGGSVSPGLSSTPGAPNTSGTPTSSPASPTGTPTWTRILRQPVDGQHIVTQQRKYLVTRASDDAGTTTVTDRASHQVVVRHAPAAGFVAQSPVVIDDRWALIEEIRSDGSSPEIRAYRYDLTTGKRTDLAKQKGLPRISEPEIGAYNGIFAYSSTDSRSRSCLVVAALDSLTARTVTCVPDPGYVADPVVSGDSVTFSEITAPQTPQRCKRLLTASLSAGPARPIPATRTCIQWSGASLRGATIWSEVGATDPDQYQSRAYLRESTDAPAQSLGPIITDTIVACGNWIHWESRTTTNGAESYQVLRWQPTLSGPQPIYTSPPNTAITAPVCQDHTLFIEAAHLGATPKYTEALQLPTT</sequence>
<feature type="compositionally biased region" description="Low complexity" evidence="1">
    <location>
        <begin position="22"/>
        <end position="35"/>
    </location>
</feature>
<feature type="chain" id="PRO_5039114547" description="YD repeat-containing protein" evidence="2">
    <location>
        <begin position="23"/>
        <end position="413"/>
    </location>
</feature>
<dbReference type="Proteomes" id="UP000295388">
    <property type="component" value="Unassembled WGS sequence"/>
</dbReference>
<evidence type="ECO:0000256" key="2">
    <source>
        <dbReference type="SAM" id="SignalP"/>
    </source>
</evidence>
<dbReference type="AlphaFoldDB" id="A0A4R6KE27"/>
<dbReference type="EMBL" id="SNWQ01000007">
    <property type="protein sequence ID" value="TDO48612.1"/>
    <property type="molecule type" value="Genomic_DNA"/>
</dbReference>
<feature type="region of interest" description="Disordered" evidence="1">
    <location>
        <begin position="22"/>
        <end position="101"/>
    </location>
</feature>
<name>A0A4R6KE27_9ACTN</name>
<comment type="caution">
    <text evidence="3">The sequence shown here is derived from an EMBL/GenBank/DDBJ whole genome shotgun (WGS) entry which is preliminary data.</text>
</comment>
<protein>
    <recommendedName>
        <fullName evidence="5">YD repeat-containing protein</fullName>
    </recommendedName>
</protein>
<dbReference type="RefSeq" id="WP_238165626.1">
    <property type="nucleotide sequence ID" value="NZ_SNWQ01000007.1"/>
</dbReference>
<dbReference type="PROSITE" id="PS51257">
    <property type="entry name" value="PROKAR_LIPOPROTEIN"/>
    <property type="match status" value="1"/>
</dbReference>
<evidence type="ECO:0000256" key="1">
    <source>
        <dbReference type="SAM" id="MobiDB-lite"/>
    </source>
</evidence>
<keyword evidence="2" id="KW-0732">Signal</keyword>
<evidence type="ECO:0008006" key="5">
    <source>
        <dbReference type="Google" id="ProtNLM"/>
    </source>
</evidence>
<accession>A0A4R6KE27</accession>
<gene>
    <name evidence="3" type="ORF">EV643_107242</name>
</gene>
<reference evidence="3 4" key="1">
    <citation type="submission" date="2019-03" db="EMBL/GenBank/DDBJ databases">
        <title>Genomic Encyclopedia of Type Strains, Phase III (KMG-III): the genomes of soil and plant-associated and newly described type strains.</title>
        <authorList>
            <person name="Whitman W."/>
        </authorList>
    </citation>
    <scope>NUCLEOTIDE SEQUENCE [LARGE SCALE GENOMIC DNA]</scope>
    <source>
        <strain evidence="3 4">VKM Ac-2527</strain>
    </source>
</reference>
<proteinExistence type="predicted"/>
<dbReference type="SUPFAM" id="SSF69304">
    <property type="entry name" value="Tricorn protease N-terminal domain"/>
    <property type="match status" value="1"/>
</dbReference>
<feature type="compositionally biased region" description="Low complexity" evidence="1">
    <location>
        <begin position="65"/>
        <end position="89"/>
    </location>
</feature>
<evidence type="ECO:0000313" key="3">
    <source>
        <dbReference type="EMBL" id="TDO48612.1"/>
    </source>
</evidence>
<organism evidence="3 4">
    <name type="scientific">Kribbella caucasensis</name>
    <dbReference type="NCBI Taxonomy" id="2512215"/>
    <lineage>
        <taxon>Bacteria</taxon>
        <taxon>Bacillati</taxon>
        <taxon>Actinomycetota</taxon>
        <taxon>Actinomycetes</taxon>
        <taxon>Propionibacteriales</taxon>
        <taxon>Kribbellaceae</taxon>
        <taxon>Kribbella</taxon>
    </lineage>
</organism>